<dbReference type="InterPro" id="IPR002347">
    <property type="entry name" value="SDR_fam"/>
</dbReference>
<comment type="caution">
    <text evidence="5">The sequence shown here is derived from an EMBL/GenBank/DDBJ whole genome shotgun (WGS) entry which is preliminary data.</text>
</comment>
<dbReference type="InterPro" id="IPR020904">
    <property type="entry name" value="Sc_DH/Rdtase_CS"/>
</dbReference>
<name>A0A9D5CL22_9LILI</name>
<dbReference type="OrthoDB" id="2102561at2759"/>
<dbReference type="AlphaFoldDB" id="A0A9D5CL22"/>
<dbReference type="SUPFAM" id="SSF51735">
    <property type="entry name" value="NAD(P)-binding Rossmann-fold domains"/>
    <property type="match status" value="1"/>
</dbReference>
<dbReference type="Proteomes" id="UP001085076">
    <property type="component" value="Miscellaneous, Linkage group lg04"/>
</dbReference>
<evidence type="ECO:0000313" key="6">
    <source>
        <dbReference type="Proteomes" id="UP001085076"/>
    </source>
</evidence>
<reference evidence="5" key="2">
    <citation type="journal article" date="2022" name="Hortic Res">
        <title>The genome of Dioscorea zingiberensis sheds light on the biosynthesis, origin and evolution of the medicinally important diosgenin saponins.</title>
        <authorList>
            <person name="Li Y."/>
            <person name="Tan C."/>
            <person name="Li Z."/>
            <person name="Guo J."/>
            <person name="Li S."/>
            <person name="Chen X."/>
            <person name="Wang C."/>
            <person name="Dai X."/>
            <person name="Yang H."/>
            <person name="Song W."/>
            <person name="Hou L."/>
            <person name="Xu J."/>
            <person name="Tong Z."/>
            <person name="Xu A."/>
            <person name="Yuan X."/>
            <person name="Wang W."/>
            <person name="Yang Q."/>
            <person name="Chen L."/>
            <person name="Sun Z."/>
            <person name="Wang K."/>
            <person name="Pan B."/>
            <person name="Chen J."/>
            <person name="Bao Y."/>
            <person name="Liu F."/>
            <person name="Qi X."/>
            <person name="Gang D.R."/>
            <person name="Wen J."/>
            <person name="Li J."/>
        </authorList>
    </citation>
    <scope>NUCLEOTIDE SEQUENCE</scope>
    <source>
        <strain evidence="5">Dzin_1.0</strain>
    </source>
</reference>
<dbReference type="FunFam" id="3.40.50.720:FF:000261">
    <property type="entry name" value="NADPH-dependent 1-acyldihydroxyacetone phosphate reductase"/>
    <property type="match status" value="1"/>
</dbReference>
<sequence length="278" mass="30284">MAVNSEELVVLITGCSDGGIGYALAMAFAAEGCLVVATSRSLGSMRSLEDDSRVFLQELDVLSEESVRKAVENVLDKCGRIDVLVNNAGVHLVGPLAEIPMASIEQVFNTNVYGPLRLIQAVVPHMMSRRKGKIVNVGSVSALASGPWAGAYSASKAAVHSLSDSLRVELRTFGIKVINVAPGAITSNLGNSSSAKYNQMPEWKFFKHFEAAMRERTTISQGPRSTPAEEFAKKTVTVVLKKNPPPWFAYGRLSTILTILYYLPLCVRDWFYRIVLKS</sequence>
<reference evidence="5" key="1">
    <citation type="submission" date="2021-03" db="EMBL/GenBank/DDBJ databases">
        <authorList>
            <person name="Li Z."/>
            <person name="Yang C."/>
        </authorList>
    </citation>
    <scope>NUCLEOTIDE SEQUENCE</scope>
    <source>
        <strain evidence="5">Dzin_1.0</strain>
        <tissue evidence="5">Leaf</tissue>
    </source>
</reference>
<dbReference type="Gene3D" id="3.40.50.720">
    <property type="entry name" value="NAD(P)-binding Rossmann-like Domain"/>
    <property type="match status" value="1"/>
</dbReference>
<evidence type="ECO:0000256" key="3">
    <source>
        <dbReference type="RuleBase" id="RU000363"/>
    </source>
</evidence>
<evidence type="ECO:0000313" key="5">
    <source>
        <dbReference type="EMBL" id="KAJ0975110.1"/>
    </source>
</evidence>
<dbReference type="PROSITE" id="PS00061">
    <property type="entry name" value="ADH_SHORT"/>
    <property type="match status" value="1"/>
</dbReference>
<dbReference type="PRINTS" id="PR00080">
    <property type="entry name" value="SDRFAMILY"/>
</dbReference>
<dbReference type="EMBL" id="JAGGNH010000004">
    <property type="protein sequence ID" value="KAJ0975110.1"/>
    <property type="molecule type" value="Genomic_DNA"/>
</dbReference>
<evidence type="ECO:0000256" key="2">
    <source>
        <dbReference type="ARBA" id="ARBA00023002"/>
    </source>
</evidence>
<dbReference type="GO" id="GO:0016491">
    <property type="term" value="F:oxidoreductase activity"/>
    <property type="evidence" value="ECO:0007669"/>
    <property type="project" value="UniProtKB-KW"/>
</dbReference>
<evidence type="ECO:0000259" key="4">
    <source>
        <dbReference type="SMART" id="SM00822"/>
    </source>
</evidence>
<dbReference type="InterPro" id="IPR057326">
    <property type="entry name" value="KR_dom"/>
</dbReference>
<comment type="similarity">
    <text evidence="1 3">Belongs to the short-chain dehydrogenases/reductases (SDR) family.</text>
</comment>
<gene>
    <name evidence="5" type="ORF">J5N97_017075</name>
</gene>
<evidence type="ECO:0000256" key="1">
    <source>
        <dbReference type="ARBA" id="ARBA00006484"/>
    </source>
</evidence>
<dbReference type="PANTHER" id="PTHR44169:SF6">
    <property type="entry name" value="NADPH-DEPENDENT 1-ACYLDIHYDROXYACETONE PHOSPHATE REDUCTASE"/>
    <property type="match status" value="1"/>
</dbReference>
<dbReference type="CDD" id="cd05374">
    <property type="entry name" value="17beta-HSD-like_SDR_c"/>
    <property type="match status" value="1"/>
</dbReference>
<keyword evidence="6" id="KW-1185">Reference proteome</keyword>
<dbReference type="InterPro" id="IPR036291">
    <property type="entry name" value="NAD(P)-bd_dom_sf"/>
</dbReference>
<organism evidence="5 6">
    <name type="scientific">Dioscorea zingiberensis</name>
    <dbReference type="NCBI Taxonomy" id="325984"/>
    <lineage>
        <taxon>Eukaryota</taxon>
        <taxon>Viridiplantae</taxon>
        <taxon>Streptophyta</taxon>
        <taxon>Embryophyta</taxon>
        <taxon>Tracheophyta</taxon>
        <taxon>Spermatophyta</taxon>
        <taxon>Magnoliopsida</taxon>
        <taxon>Liliopsida</taxon>
        <taxon>Dioscoreales</taxon>
        <taxon>Dioscoreaceae</taxon>
        <taxon>Dioscorea</taxon>
    </lineage>
</organism>
<dbReference type="Pfam" id="PF00106">
    <property type="entry name" value="adh_short"/>
    <property type="match status" value="1"/>
</dbReference>
<dbReference type="GO" id="GO:0005783">
    <property type="term" value="C:endoplasmic reticulum"/>
    <property type="evidence" value="ECO:0007669"/>
    <property type="project" value="TreeGrafter"/>
</dbReference>
<proteinExistence type="inferred from homology"/>
<feature type="domain" description="Ketoreductase" evidence="4">
    <location>
        <begin position="8"/>
        <end position="181"/>
    </location>
</feature>
<protein>
    <recommendedName>
        <fullName evidence="4">Ketoreductase domain-containing protein</fullName>
    </recommendedName>
</protein>
<dbReference type="PRINTS" id="PR00081">
    <property type="entry name" value="GDHRDH"/>
</dbReference>
<accession>A0A9D5CL22</accession>
<dbReference type="PANTHER" id="PTHR44169">
    <property type="entry name" value="NADPH-DEPENDENT 1-ACYLDIHYDROXYACETONE PHOSPHATE REDUCTASE"/>
    <property type="match status" value="1"/>
</dbReference>
<dbReference type="SMART" id="SM00822">
    <property type="entry name" value="PKS_KR"/>
    <property type="match status" value="1"/>
</dbReference>
<keyword evidence="2" id="KW-0560">Oxidoreductase</keyword>